<protein>
    <recommendedName>
        <fullName evidence="5">Sulfurtransferase</fullName>
    </recommendedName>
</protein>
<evidence type="ECO:0000313" key="4">
    <source>
        <dbReference type="Proteomes" id="UP000028549"/>
    </source>
</evidence>
<evidence type="ECO:0008006" key="5">
    <source>
        <dbReference type="Google" id="ProtNLM"/>
    </source>
</evidence>
<keyword evidence="4" id="KW-1185">Reference proteome</keyword>
<dbReference type="EMBL" id="JNVC02000005">
    <property type="protein sequence ID" value="KEZ51511.1"/>
    <property type="molecule type" value="Genomic_DNA"/>
</dbReference>
<accession>A0A084GVZ9</accession>
<dbReference type="Pfam" id="PF13025">
    <property type="entry name" value="DUF3886"/>
    <property type="match status" value="1"/>
</dbReference>
<sequence>MAKKQKKHQKAQPKKTDDASLNLKDRLDSGLFEQLSRMKKGLLEEQEQKQEQERLQKLKEKKEKEKNKSFEELLNDSQLKWSDYK</sequence>
<evidence type="ECO:0000256" key="1">
    <source>
        <dbReference type="SAM" id="Coils"/>
    </source>
</evidence>
<comment type="caution">
    <text evidence="3">The sequence shown here is derived from an EMBL/GenBank/DDBJ whole genome shotgun (WGS) entry which is preliminary data.</text>
</comment>
<feature type="compositionally biased region" description="Basic residues" evidence="2">
    <location>
        <begin position="1"/>
        <end position="13"/>
    </location>
</feature>
<proteinExistence type="predicted"/>
<dbReference type="InterPro" id="IPR024980">
    <property type="entry name" value="DUF3886"/>
</dbReference>
<dbReference type="RefSeq" id="WP_035206896.1">
    <property type="nucleotide sequence ID" value="NZ_JNVC02000005.1"/>
</dbReference>
<evidence type="ECO:0000313" key="3">
    <source>
        <dbReference type="EMBL" id="KEZ51511.1"/>
    </source>
</evidence>
<name>A0A084GVZ9_METID</name>
<feature type="coiled-coil region" evidence="1">
    <location>
        <begin position="32"/>
        <end position="72"/>
    </location>
</feature>
<organism evidence="3 4">
    <name type="scientific">Metabacillus indicus</name>
    <name type="common">Bacillus indicus</name>
    <dbReference type="NCBI Taxonomy" id="246786"/>
    <lineage>
        <taxon>Bacteria</taxon>
        <taxon>Bacillati</taxon>
        <taxon>Bacillota</taxon>
        <taxon>Bacilli</taxon>
        <taxon>Bacillales</taxon>
        <taxon>Bacillaceae</taxon>
        <taxon>Metabacillus</taxon>
    </lineage>
</organism>
<dbReference type="AlphaFoldDB" id="A0A084GVZ9"/>
<evidence type="ECO:0000256" key="2">
    <source>
        <dbReference type="SAM" id="MobiDB-lite"/>
    </source>
</evidence>
<feature type="compositionally biased region" description="Basic and acidic residues" evidence="2">
    <location>
        <begin position="14"/>
        <end position="24"/>
    </location>
</feature>
<reference evidence="3 4" key="1">
    <citation type="journal article" date="2005" name="Int. J. Syst. Evol. Microbiol.">
        <title>Bacillus cibi sp. nov., isolated from jeotgal, a traditional Korean fermented seafood.</title>
        <authorList>
            <person name="Yoon J.H."/>
            <person name="Lee C.H."/>
            <person name="Oh T.K."/>
        </authorList>
    </citation>
    <scope>NUCLEOTIDE SEQUENCE [LARGE SCALE GENOMIC DNA]</scope>
    <source>
        <strain evidence="3 4">DSM 16189</strain>
    </source>
</reference>
<dbReference type="STRING" id="246786.GS18_0210215"/>
<dbReference type="Proteomes" id="UP000028549">
    <property type="component" value="Unassembled WGS sequence"/>
</dbReference>
<keyword evidence="1" id="KW-0175">Coiled coil</keyword>
<feature type="region of interest" description="Disordered" evidence="2">
    <location>
        <begin position="1"/>
        <end position="24"/>
    </location>
</feature>
<gene>
    <name evidence="3" type="ORF">GS18_0210215</name>
</gene>